<keyword evidence="8" id="KW-1185">Reference proteome</keyword>
<dbReference type="GO" id="GO:0003690">
    <property type="term" value="F:double-stranded DNA binding"/>
    <property type="evidence" value="ECO:0007669"/>
    <property type="project" value="TreeGrafter"/>
</dbReference>
<dbReference type="Ensembl" id="ENSPSMT00000028075.1">
    <property type="protein sequence ID" value="ENSPSMP00000024199.1"/>
    <property type="gene ID" value="ENSPSMG00000017064.1"/>
</dbReference>
<dbReference type="GO" id="GO:0030889">
    <property type="term" value="P:negative regulation of B cell proliferation"/>
    <property type="evidence" value="ECO:0007669"/>
    <property type="project" value="Ensembl"/>
</dbReference>
<evidence type="ECO:0000256" key="4">
    <source>
        <dbReference type="SAM" id="MobiDB-lite"/>
    </source>
</evidence>
<dbReference type="Gene3D" id="2.40.50.140">
    <property type="entry name" value="Nucleic acid-binding proteins"/>
    <property type="match status" value="2"/>
</dbReference>
<dbReference type="GO" id="GO:0006974">
    <property type="term" value="P:DNA damage response"/>
    <property type="evidence" value="ECO:0007669"/>
    <property type="project" value="Ensembl"/>
</dbReference>
<name>A0A8C8ZW03_PROSS</name>
<dbReference type="Proteomes" id="UP000694414">
    <property type="component" value="Unplaced"/>
</dbReference>
<evidence type="ECO:0000256" key="2">
    <source>
        <dbReference type="ARBA" id="ARBA00008647"/>
    </source>
</evidence>
<reference evidence="7" key="2">
    <citation type="submission" date="2025-09" db="UniProtKB">
        <authorList>
            <consortium name="Ensembl"/>
        </authorList>
    </citation>
    <scope>IDENTIFICATION</scope>
</reference>
<comment type="subcellular location">
    <subcellularLocation>
        <location evidence="1">Nucleus</location>
    </subcellularLocation>
</comment>
<feature type="compositionally biased region" description="Basic and acidic residues" evidence="4">
    <location>
        <begin position="96"/>
        <end position="107"/>
    </location>
</feature>
<comment type="similarity">
    <text evidence="2">Belongs to the HIN-200 family.</text>
</comment>
<dbReference type="GO" id="GO:0050853">
    <property type="term" value="P:B cell receptor signaling pathway"/>
    <property type="evidence" value="ECO:0007669"/>
    <property type="project" value="Ensembl"/>
</dbReference>
<dbReference type="FunFam" id="2.40.50.140:FF:000105">
    <property type="entry name" value="Myeloid cell nuclear differentiation antigen"/>
    <property type="match status" value="1"/>
</dbReference>
<dbReference type="InterPro" id="IPR012340">
    <property type="entry name" value="NA-bd_OB-fold"/>
</dbReference>
<feature type="domain" description="Pyrin" evidence="5">
    <location>
        <begin position="2"/>
        <end position="88"/>
    </location>
</feature>
<dbReference type="InterPro" id="IPR011029">
    <property type="entry name" value="DEATH-like_dom_sf"/>
</dbReference>
<dbReference type="GO" id="GO:0043065">
    <property type="term" value="P:positive regulation of apoptotic process"/>
    <property type="evidence" value="ECO:0007669"/>
    <property type="project" value="Ensembl"/>
</dbReference>
<evidence type="ECO:0000256" key="1">
    <source>
        <dbReference type="ARBA" id="ARBA00004123"/>
    </source>
</evidence>
<dbReference type="PANTHER" id="PTHR12200">
    <property type="entry name" value="INTERFERON-INDUCIBLE PROTEIN AIM2 FAMILY MEMBER"/>
    <property type="match status" value="1"/>
</dbReference>
<accession>A0A8C8ZW03</accession>
<dbReference type="FunFam" id="2.40.50.140:FF:000101">
    <property type="entry name" value="Myeloid cell nuclear differentiation antigen"/>
    <property type="match status" value="1"/>
</dbReference>
<dbReference type="GO" id="GO:0035458">
    <property type="term" value="P:cellular response to interferon-beta"/>
    <property type="evidence" value="ECO:0007669"/>
    <property type="project" value="InterPro"/>
</dbReference>
<dbReference type="AlphaFoldDB" id="A0A8C8ZW03"/>
<feature type="region of interest" description="Disordered" evidence="4">
    <location>
        <begin position="94"/>
        <end position="201"/>
    </location>
</feature>
<dbReference type="Pfam" id="PF02758">
    <property type="entry name" value="PYRIN"/>
    <property type="match status" value="1"/>
</dbReference>
<evidence type="ECO:0000313" key="7">
    <source>
        <dbReference type="Ensembl" id="ENSPSMP00000024199.1"/>
    </source>
</evidence>
<dbReference type="PROSITE" id="PS50824">
    <property type="entry name" value="DAPIN"/>
    <property type="match status" value="1"/>
</dbReference>
<dbReference type="FunFam" id="1.10.533.10:FF:000011">
    <property type="entry name" value="Myeloid cell nuclear differentiation antigen"/>
    <property type="match status" value="1"/>
</dbReference>
<dbReference type="InterPro" id="IPR004020">
    <property type="entry name" value="DAPIN"/>
</dbReference>
<evidence type="ECO:0000256" key="3">
    <source>
        <dbReference type="ARBA" id="ARBA00023242"/>
    </source>
</evidence>
<feature type="compositionally biased region" description="Polar residues" evidence="4">
    <location>
        <begin position="177"/>
        <end position="198"/>
    </location>
</feature>
<dbReference type="SUPFAM" id="SSF159141">
    <property type="entry name" value="HIN-2000 domain-like"/>
    <property type="match status" value="2"/>
</dbReference>
<dbReference type="PROSITE" id="PS50834">
    <property type="entry name" value="HIN_200"/>
    <property type="match status" value="1"/>
</dbReference>
<reference evidence="7" key="1">
    <citation type="submission" date="2025-08" db="UniProtKB">
        <authorList>
            <consortium name="Ensembl"/>
        </authorList>
    </citation>
    <scope>IDENTIFICATION</scope>
</reference>
<dbReference type="CDD" id="cd08305">
    <property type="entry name" value="Pyrin"/>
    <property type="match status" value="1"/>
</dbReference>
<dbReference type="GeneTree" id="ENSGT00390000013296"/>
<gene>
    <name evidence="7" type="primary">MNDA</name>
</gene>
<evidence type="ECO:0000259" key="6">
    <source>
        <dbReference type="PROSITE" id="PS50834"/>
    </source>
</evidence>
<organism evidence="7 8">
    <name type="scientific">Prolemur simus</name>
    <name type="common">Greater bamboo lemur</name>
    <name type="synonym">Hapalemur simus</name>
    <dbReference type="NCBI Taxonomy" id="1328070"/>
    <lineage>
        <taxon>Eukaryota</taxon>
        <taxon>Metazoa</taxon>
        <taxon>Chordata</taxon>
        <taxon>Craniata</taxon>
        <taxon>Vertebrata</taxon>
        <taxon>Euteleostomi</taxon>
        <taxon>Mammalia</taxon>
        <taxon>Eutheria</taxon>
        <taxon>Euarchontoglires</taxon>
        <taxon>Primates</taxon>
        <taxon>Strepsirrhini</taxon>
        <taxon>Lemuriformes</taxon>
        <taxon>Lemuridae</taxon>
        <taxon>Prolemur</taxon>
    </lineage>
</organism>
<evidence type="ECO:0000259" key="5">
    <source>
        <dbReference type="PROSITE" id="PS50824"/>
    </source>
</evidence>
<dbReference type="Gene3D" id="1.10.533.10">
    <property type="entry name" value="Death Domain, Fas"/>
    <property type="match status" value="1"/>
</dbReference>
<protein>
    <submittedName>
        <fullName evidence="7">Myeloid cell nuclear differentiation antigen</fullName>
    </submittedName>
</protein>
<dbReference type="GO" id="GO:0005829">
    <property type="term" value="C:cytosol"/>
    <property type="evidence" value="ECO:0007669"/>
    <property type="project" value="Ensembl"/>
</dbReference>
<feature type="compositionally biased region" description="Low complexity" evidence="4">
    <location>
        <begin position="110"/>
        <end position="121"/>
    </location>
</feature>
<dbReference type="GO" id="GO:0005730">
    <property type="term" value="C:nucleolus"/>
    <property type="evidence" value="ECO:0007669"/>
    <property type="project" value="Ensembl"/>
</dbReference>
<keyword evidence="3" id="KW-0539">Nucleus</keyword>
<sequence>IMTEYNKIILLKGLENMNDYEFATVKSLLANDLQLTRKMQDEYNRIRISDLMAEKFPGAACVDKLMEMVKDIDSLKSLADKLWKEKLKVARKIKAKERSTVKKRNQEEVSPATPAPTTSSALTSKGAKKTLIPQKRKITPQESTEAKRNKASQEQSQPPFPPRPSIPAATGPPLPPQISSSTPSNTFSTQNQKTQAQPQVAARRNVLQKGQITVMVLKATQPFEYGSPEEGKNKMFRATVASKSQFFQVKVFNINLKDKFIKMKIITISDYIESNGILEIHEASFVSEVGLYQKFEVPNSIIRKANKTPKINYLHKQASGSIVYGLFKLQKITVKTMNTIYEIQDNTGSMEVVGNGKWHYIKCEEGDKLRLYCFQLRTIEYKLKLKSDIHSFIK</sequence>
<evidence type="ECO:0000313" key="8">
    <source>
        <dbReference type="Proteomes" id="UP000694414"/>
    </source>
</evidence>
<dbReference type="InterPro" id="IPR004021">
    <property type="entry name" value="HIN200/IF120x"/>
</dbReference>
<dbReference type="Pfam" id="PF02760">
    <property type="entry name" value="HIN"/>
    <property type="match status" value="1"/>
</dbReference>
<dbReference type="GO" id="GO:0002218">
    <property type="term" value="P:activation of innate immune response"/>
    <property type="evidence" value="ECO:0007669"/>
    <property type="project" value="InterPro"/>
</dbReference>
<dbReference type="PANTHER" id="PTHR12200:SF25">
    <property type="entry name" value="PYRIN AND HIN DOMAIN-CONTAINING PROTEIN 1"/>
    <property type="match status" value="1"/>
</dbReference>
<feature type="domain" description="HIN-200" evidence="6">
    <location>
        <begin position="196"/>
        <end position="394"/>
    </location>
</feature>
<feature type="compositionally biased region" description="Pro residues" evidence="4">
    <location>
        <begin position="158"/>
        <end position="176"/>
    </location>
</feature>
<dbReference type="SMART" id="SM01289">
    <property type="entry name" value="PYRIN"/>
    <property type="match status" value="1"/>
</dbReference>
<dbReference type="InterPro" id="IPR040205">
    <property type="entry name" value="HIN-200"/>
</dbReference>
<dbReference type="GO" id="GO:0005654">
    <property type="term" value="C:nucleoplasm"/>
    <property type="evidence" value="ECO:0007669"/>
    <property type="project" value="Ensembl"/>
</dbReference>
<proteinExistence type="inferred from homology"/>